<evidence type="ECO:0000313" key="4">
    <source>
        <dbReference type="Proteomes" id="UP000185895"/>
    </source>
</evidence>
<keyword evidence="1" id="KW-0175">Coiled coil</keyword>
<gene>
    <name evidence="3" type="ORF">BJI46_10710</name>
</gene>
<dbReference type="InterPro" id="IPR011989">
    <property type="entry name" value="ARM-like"/>
</dbReference>
<dbReference type="RefSeq" id="WP_070069447.1">
    <property type="nucleotide sequence ID" value="NZ_MKKK01000013.1"/>
</dbReference>
<evidence type="ECO:0000313" key="3">
    <source>
        <dbReference type="EMBL" id="OEY97086.1"/>
    </source>
</evidence>
<dbReference type="InterPro" id="IPR025406">
    <property type="entry name" value="DUF4132"/>
</dbReference>
<accession>A0A1E7RCS9</accession>
<dbReference type="SUPFAM" id="SSF48371">
    <property type="entry name" value="ARM repeat"/>
    <property type="match status" value="1"/>
</dbReference>
<dbReference type="Gene3D" id="1.25.10.10">
    <property type="entry name" value="Leucine-rich Repeat Variant"/>
    <property type="match status" value="1"/>
</dbReference>
<reference evidence="3 4" key="1">
    <citation type="submission" date="2016-09" db="EMBL/GenBank/DDBJ databases">
        <authorList>
            <person name="Capua I."/>
            <person name="De Benedictis P."/>
            <person name="Joannis T."/>
            <person name="Lombin L.H."/>
            <person name="Cattoli G."/>
        </authorList>
    </citation>
    <scope>NUCLEOTIDE SEQUENCE [LARGE SCALE GENOMIC DNA]</scope>
    <source>
        <strain evidence="3 4">ANC 4671</strain>
    </source>
</reference>
<comment type="caution">
    <text evidence="3">The sequence shown here is derived from an EMBL/GenBank/DDBJ whole genome shotgun (WGS) entry which is preliminary data.</text>
</comment>
<dbReference type="AlphaFoldDB" id="A0A1E7RCS9"/>
<dbReference type="STRING" id="1262585.BJI46_10710"/>
<sequence length="1255" mass="145813">MLNQLFNKLGNLLGLQDQASLQLIQTIVMPLAKIDEQLALQAVNYIVEGNNPEILLTLSQYPDDRLCTLLDHPGTYGWYHPQYHPNHEEKKLIKASVNARTKLYIHLFEKLSAEQIIRYSKFLEAATQLRNFKQITPDAPKWFIYLVVDAFIKTDHSHQHNLPEIKKYLESWRLEKLYQLLEQNQEGTGIQAFYVLFERNEVDSYHHDRLQTMFRLQDCSSFLLQHIDTVTKILPQFSASGQLQFIEFCKKFPEFRKQVPELITALSLSNSKTVRNQATPMLSQLKTEDSQYYLKHYLQQGSSKQRGYAADQLARLGEHNLTILQHALSEEKQKSVQDNIQAAINRINSVQAVTQAEHSNTLVLPELKPLTFQDIPEQFKQVLQENYQQVLDKARQSAESEKQDNKTRQYKYDWAQRRYKELSAYTQQDIDQIFNAINGANKLKKADSYPIIYHQNKLLNYPEYSILHAIRIIFNRGRDHYIHWSSVFEKLKPEHYQHLELRQLEQILQQIGVHQPERQIARTILIHDYWDSLNHYFQDKDAIWPFFAEHLDLISEALGLLPNQEKNQYYQYSPSKAIMILGTFPTLPAQYIPRLLELALGENKNLRVEAQQLLKNVPNIQQRAIEALQSGKQEIRITAIEWLARLQHPEAIQPLNELLKKEKKEVVRAALLTAIEQLGQDISAYLSPDLLQKEAEKGLQAKVSSSFHWFNLALLPQLKWKDGTDINPQIIQWWVILAEKLKDPIPNALLQRYLELLEHKSQQILALFLLQSFIQQDTLHPSIEEAIEQAIHHAPQRLNNYQDMFKRYGQKYPEYYGKYEHVTLEQVQDEIKREHLGIYLGSAIKSKGILALTYPIAGAQAVKLLQDYMKQHYQRRAQIESMLSALSVSNDPLIIQLLLSISRRYRTASVQKLAKQFIEQIADRNHWSSDELADRTIPTAGLDDTGILTLDYGSRTLTAHVDANDKFILNNEDGKIIKALPAARQGDDESAIKESKALFNNSKKEFKQIINLQTQRLCEAMCSERLWTVADWQEYIFAHPVMQRLIQRLVWLEVDDQGQIIQTFRPSDDGSLLNLEDDEIQLNSQNKIKIAHTVLLNHEQTQAWQTHFKDYKVKFLFEQMQHALPEIKDATSTFIEDRKGWLTDTYTLRGVISKLGYQRASIEDGGSFDSYYKFFSQLEISAVIHFSGSFVPEENIPAVLYDLTFEKNQIRTWSAQGIPLDQIPKVLLAECYADYLKLAAACSGYDPEWEKKTPW</sequence>
<dbReference type="Pfam" id="PF13646">
    <property type="entry name" value="HEAT_2"/>
    <property type="match status" value="1"/>
</dbReference>
<keyword evidence="4" id="KW-1185">Reference proteome</keyword>
<evidence type="ECO:0000256" key="1">
    <source>
        <dbReference type="SAM" id="Coils"/>
    </source>
</evidence>
<dbReference type="EMBL" id="MKKK01000013">
    <property type="protein sequence ID" value="OEY97086.1"/>
    <property type="molecule type" value="Genomic_DNA"/>
</dbReference>
<protein>
    <recommendedName>
        <fullName evidence="2">DUF4132 domain-containing protein</fullName>
    </recommendedName>
</protein>
<dbReference type="InterPro" id="IPR004155">
    <property type="entry name" value="PBS_lyase_HEAT"/>
</dbReference>
<proteinExistence type="predicted"/>
<feature type="domain" description="DUF4132" evidence="2">
    <location>
        <begin position="974"/>
        <end position="1131"/>
    </location>
</feature>
<organism evidence="3 4">
    <name type="scientific">Acinetobacter qingfengensis</name>
    <dbReference type="NCBI Taxonomy" id="1262585"/>
    <lineage>
        <taxon>Bacteria</taxon>
        <taxon>Pseudomonadati</taxon>
        <taxon>Pseudomonadota</taxon>
        <taxon>Gammaproteobacteria</taxon>
        <taxon>Moraxellales</taxon>
        <taxon>Moraxellaceae</taxon>
        <taxon>Acinetobacter</taxon>
    </lineage>
</organism>
<name>A0A1E7RCS9_9GAMM</name>
<dbReference type="InterPro" id="IPR016024">
    <property type="entry name" value="ARM-type_fold"/>
</dbReference>
<dbReference type="Pfam" id="PF13569">
    <property type="entry name" value="DUF4132"/>
    <property type="match status" value="1"/>
</dbReference>
<dbReference type="OrthoDB" id="8859114at2"/>
<dbReference type="SMART" id="SM00567">
    <property type="entry name" value="EZ_HEAT"/>
    <property type="match status" value="2"/>
</dbReference>
<feature type="coiled-coil region" evidence="1">
    <location>
        <begin position="596"/>
        <end position="623"/>
    </location>
</feature>
<evidence type="ECO:0000259" key="2">
    <source>
        <dbReference type="Pfam" id="PF13569"/>
    </source>
</evidence>
<dbReference type="Proteomes" id="UP000185895">
    <property type="component" value="Unassembled WGS sequence"/>
</dbReference>